<evidence type="ECO:0000313" key="4">
    <source>
        <dbReference type="EMBL" id="TWT51298.1"/>
    </source>
</evidence>
<dbReference type="InterPro" id="IPR017850">
    <property type="entry name" value="Alkaline_phosphatase_core_sf"/>
</dbReference>
<feature type="transmembrane region" description="Helical" evidence="2">
    <location>
        <begin position="88"/>
        <end position="110"/>
    </location>
</feature>
<dbReference type="InterPro" id="IPR012159">
    <property type="entry name" value="YejM-like"/>
</dbReference>
<keyword evidence="2" id="KW-1133">Transmembrane helix</keyword>
<feature type="region of interest" description="Disordered" evidence="1">
    <location>
        <begin position="392"/>
        <end position="414"/>
    </location>
</feature>
<dbReference type="Proteomes" id="UP000316598">
    <property type="component" value="Unassembled WGS sequence"/>
</dbReference>
<feature type="transmembrane region" description="Helical" evidence="2">
    <location>
        <begin position="31"/>
        <end position="48"/>
    </location>
</feature>
<dbReference type="OrthoDB" id="9766107at2"/>
<dbReference type="PIRSF" id="PIRSF004950">
    <property type="entry name" value="Mmb_sulf_HI0842"/>
    <property type="match status" value="1"/>
</dbReference>
<evidence type="ECO:0000256" key="1">
    <source>
        <dbReference type="SAM" id="MobiDB-lite"/>
    </source>
</evidence>
<dbReference type="RefSeq" id="WP_146516374.1">
    <property type="nucleotide sequence ID" value="NZ_SJPI01000002.1"/>
</dbReference>
<gene>
    <name evidence="4" type="ORF">Pla22_40750</name>
</gene>
<dbReference type="SUPFAM" id="SSF53649">
    <property type="entry name" value="Alkaline phosphatase-like"/>
    <property type="match status" value="1"/>
</dbReference>
<dbReference type="PANTHER" id="PTHR43751">
    <property type="entry name" value="SULFATASE"/>
    <property type="match status" value="1"/>
</dbReference>
<organism evidence="4 5">
    <name type="scientific">Rubripirellula amarantea</name>
    <dbReference type="NCBI Taxonomy" id="2527999"/>
    <lineage>
        <taxon>Bacteria</taxon>
        <taxon>Pseudomonadati</taxon>
        <taxon>Planctomycetota</taxon>
        <taxon>Planctomycetia</taxon>
        <taxon>Pirellulales</taxon>
        <taxon>Pirellulaceae</taxon>
        <taxon>Rubripirellula</taxon>
    </lineage>
</organism>
<reference evidence="4 5" key="1">
    <citation type="submission" date="2019-02" db="EMBL/GenBank/DDBJ databases">
        <title>Deep-cultivation of Planctomycetes and their phenomic and genomic characterization uncovers novel biology.</title>
        <authorList>
            <person name="Wiegand S."/>
            <person name="Jogler M."/>
            <person name="Boedeker C."/>
            <person name="Pinto D."/>
            <person name="Vollmers J."/>
            <person name="Rivas-Marin E."/>
            <person name="Kohn T."/>
            <person name="Peeters S.H."/>
            <person name="Heuer A."/>
            <person name="Rast P."/>
            <person name="Oberbeckmann S."/>
            <person name="Bunk B."/>
            <person name="Jeske O."/>
            <person name="Meyerdierks A."/>
            <person name="Storesund J.E."/>
            <person name="Kallscheuer N."/>
            <person name="Luecker S."/>
            <person name="Lage O.M."/>
            <person name="Pohl T."/>
            <person name="Merkel B.J."/>
            <person name="Hornburger P."/>
            <person name="Mueller R.-W."/>
            <person name="Bruemmer F."/>
            <person name="Labrenz M."/>
            <person name="Spormann A.M."/>
            <person name="Op Den Camp H."/>
            <person name="Overmann J."/>
            <person name="Amann R."/>
            <person name="Jetten M.S.M."/>
            <person name="Mascher T."/>
            <person name="Medema M.H."/>
            <person name="Devos D.P."/>
            <person name="Kaster A.-K."/>
            <person name="Ovreas L."/>
            <person name="Rohde M."/>
            <person name="Galperin M.Y."/>
            <person name="Jogler C."/>
        </authorList>
    </citation>
    <scope>NUCLEOTIDE SEQUENCE [LARGE SCALE GENOMIC DNA]</scope>
    <source>
        <strain evidence="4 5">Pla22</strain>
    </source>
</reference>
<keyword evidence="2" id="KW-0472">Membrane</keyword>
<dbReference type="PANTHER" id="PTHR43751:SF3">
    <property type="entry name" value="SULFATASE N-TERMINAL DOMAIN-CONTAINING PROTEIN"/>
    <property type="match status" value="1"/>
</dbReference>
<dbReference type="InterPro" id="IPR052701">
    <property type="entry name" value="GAG_Ulvan_Degrading_Sulfatases"/>
</dbReference>
<feature type="transmembrane region" description="Helical" evidence="2">
    <location>
        <begin position="60"/>
        <end position="81"/>
    </location>
</feature>
<dbReference type="Gene3D" id="3.40.720.10">
    <property type="entry name" value="Alkaline Phosphatase, subunit A"/>
    <property type="match status" value="1"/>
</dbReference>
<keyword evidence="5" id="KW-1185">Reference proteome</keyword>
<feature type="transmembrane region" description="Helical" evidence="2">
    <location>
        <begin position="170"/>
        <end position="190"/>
    </location>
</feature>
<dbReference type="EMBL" id="SJPI01000002">
    <property type="protein sequence ID" value="TWT51298.1"/>
    <property type="molecule type" value="Genomic_DNA"/>
</dbReference>
<evidence type="ECO:0000313" key="5">
    <source>
        <dbReference type="Proteomes" id="UP000316598"/>
    </source>
</evidence>
<feature type="compositionally biased region" description="Polar residues" evidence="1">
    <location>
        <begin position="396"/>
        <end position="409"/>
    </location>
</feature>
<feature type="domain" description="Sulfatase N-terminal" evidence="3">
    <location>
        <begin position="262"/>
        <end position="552"/>
    </location>
</feature>
<feature type="transmembrane region" description="Helical" evidence="2">
    <location>
        <begin position="141"/>
        <end position="163"/>
    </location>
</feature>
<proteinExistence type="predicted"/>
<protein>
    <submittedName>
        <fullName evidence="4">Sulfatase</fullName>
    </submittedName>
</protein>
<dbReference type="InterPro" id="IPR000917">
    <property type="entry name" value="Sulfatase_N"/>
</dbReference>
<comment type="caution">
    <text evidence="4">The sequence shown here is derived from an EMBL/GenBank/DDBJ whole genome shotgun (WGS) entry which is preliminary data.</text>
</comment>
<evidence type="ECO:0000259" key="3">
    <source>
        <dbReference type="Pfam" id="PF00884"/>
    </source>
</evidence>
<sequence>MPSTSRTNLASVQDRKLAAAKERANNDWARPILLAGLIANAMTMTIAWDPFSNRGFEPFSMFVIASIFVQSCLLTLPGLLLTYRYRALGWFAMAIPLLIVMIDAAVYRTIGTHVISDRGLAAVSTMPQWISHAGWPAWRTLISIAVGFTATYAACIALTNILVERFTWKIAYGIVAFVGGATLITLFSAFHTRVDIGRSPFQHPLSIAGIWRPVPITFSDTHAADIGVTTGTELEMVSAERAQRERAIRLIQTQPIEAARKPDVVIVVVESFRHELVDAQTMPHLHDAANRGLWCRNHYSSGNATSHGMFSLVSGMDATWFSSKLRYRPPMFEIFRDAGYHLGFFAGHDDWQRFYMDSFISEDHFDVFEFQRQDGLASDRWATAETLRFLDRQIGPESSPQTNDSSQVEDMTDSENFHPAPRLAILYLYATHSPYRSYAEDQIFDPSAEEDFPIPYGAEDQLLVWNRYRNSAHTVDRWLKLFFEDDSDRIVVVLGDHGEAFLEDGTIGHGTRISRQQNMTPAILFGQGIPVSAIEAPTMHADILPTLVDLIGLDVSGIEAIDGVSLLDNEAVHNEDRSFVTRDYLTSDTAAISVSEVPTK</sequence>
<name>A0A5C5WKI1_9BACT</name>
<keyword evidence="2" id="KW-0812">Transmembrane</keyword>
<evidence type="ECO:0000256" key="2">
    <source>
        <dbReference type="SAM" id="Phobius"/>
    </source>
</evidence>
<dbReference type="AlphaFoldDB" id="A0A5C5WKI1"/>
<dbReference type="Pfam" id="PF00884">
    <property type="entry name" value="Sulfatase"/>
    <property type="match status" value="1"/>
</dbReference>
<accession>A0A5C5WKI1</accession>